<dbReference type="AlphaFoldDB" id="I4BDX6"/>
<gene>
    <name evidence="1" type="ordered locus">Mycch_0665</name>
</gene>
<reference evidence="1 2" key="1">
    <citation type="submission" date="2012-06" db="EMBL/GenBank/DDBJ databases">
        <title>Complete sequence of chromosome of Mycobacterium chubuense NBB4.</title>
        <authorList>
            <consortium name="US DOE Joint Genome Institute"/>
            <person name="Lucas S."/>
            <person name="Han J."/>
            <person name="Lapidus A."/>
            <person name="Cheng J.-F."/>
            <person name="Goodwin L."/>
            <person name="Pitluck S."/>
            <person name="Peters L."/>
            <person name="Mikhailova N."/>
            <person name="Teshima H."/>
            <person name="Detter J.C."/>
            <person name="Han C."/>
            <person name="Tapia R."/>
            <person name="Land M."/>
            <person name="Hauser L."/>
            <person name="Kyrpides N."/>
            <person name="Ivanova N."/>
            <person name="Pagani I."/>
            <person name="Mattes T."/>
            <person name="Holmes A."/>
            <person name="Rutledge P."/>
            <person name="Paulsen I."/>
            <person name="Coleman N."/>
            <person name="Woyke T."/>
        </authorList>
    </citation>
    <scope>NUCLEOTIDE SEQUENCE [LARGE SCALE GENOMIC DNA]</scope>
    <source>
        <strain evidence="1 2">NBB4</strain>
    </source>
</reference>
<evidence type="ECO:0000313" key="1">
    <source>
        <dbReference type="EMBL" id="AFM15483.1"/>
    </source>
</evidence>
<sequence>MTTTAVAPGANGPLTIVAREMQGVAVRAVLHVDVDARAVVR</sequence>
<proteinExistence type="predicted"/>
<dbReference type="KEGG" id="mcb:Mycch_0665"/>
<keyword evidence="2" id="KW-1185">Reference proteome</keyword>
<dbReference type="HOGENOM" id="CLU_3273007_0_0_11"/>
<evidence type="ECO:0000313" key="2">
    <source>
        <dbReference type="Proteomes" id="UP000006057"/>
    </source>
</evidence>
<name>I4BDX6_MYCCN</name>
<accession>I4BDX6</accession>
<dbReference type="EMBL" id="CP003053">
    <property type="protein sequence ID" value="AFM15483.1"/>
    <property type="molecule type" value="Genomic_DNA"/>
</dbReference>
<dbReference type="RefSeq" id="WP_014813974.1">
    <property type="nucleotide sequence ID" value="NC_018027.1"/>
</dbReference>
<dbReference type="Proteomes" id="UP000006057">
    <property type="component" value="Chromosome"/>
</dbReference>
<organism evidence="1 2">
    <name type="scientific">Mycolicibacterium chubuense (strain NBB4)</name>
    <name type="common">Mycobacterium chubuense</name>
    <dbReference type="NCBI Taxonomy" id="710421"/>
    <lineage>
        <taxon>Bacteria</taxon>
        <taxon>Bacillati</taxon>
        <taxon>Actinomycetota</taxon>
        <taxon>Actinomycetes</taxon>
        <taxon>Mycobacteriales</taxon>
        <taxon>Mycobacteriaceae</taxon>
        <taxon>Mycolicibacterium</taxon>
    </lineage>
</organism>
<dbReference type="PATRIC" id="fig|710421.3.peg.663"/>
<protein>
    <submittedName>
        <fullName evidence="1">Uncharacterized protein</fullName>
    </submittedName>
</protein>